<feature type="domain" description="Mur ligase C-terminal" evidence="24">
    <location>
        <begin position="292"/>
        <end position="419"/>
    </location>
</feature>
<keyword evidence="27" id="KW-1185">Reference proteome</keyword>
<dbReference type="InterPro" id="IPR013221">
    <property type="entry name" value="Mur_ligase_cen"/>
</dbReference>
<dbReference type="OrthoDB" id="9809356at2"/>
<evidence type="ECO:0000256" key="8">
    <source>
        <dbReference type="ARBA" id="ARBA00013025"/>
    </source>
</evidence>
<dbReference type="Proteomes" id="UP000246145">
    <property type="component" value="Unassembled WGS sequence"/>
</dbReference>
<dbReference type="GO" id="GO:0046654">
    <property type="term" value="P:tetrahydrofolate biosynthetic process"/>
    <property type="evidence" value="ECO:0007669"/>
    <property type="project" value="UniProtKB-UniPathway"/>
</dbReference>
<dbReference type="NCBIfam" id="TIGR01499">
    <property type="entry name" value="folC"/>
    <property type="match status" value="1"/>
</dbReference>
<comment type="subunit">
    <text evidence="6">Monomer.</text>
</comment>
<dbReference type="Gene3D" id="3.40.1190.10">
    <property type="entry name" value="Mur-like, catalytic domain"/>
    <property type="match status" value="1"/>
</dbReference>
<dbReference type="STRING" id="1231391.GCA_000308195_01016"/>
<comment type="pathway">
    <text evidence="3">Cofactor biosynthesis; tetrahydrofolate biosynthesis; 7,8-dihydrofolate from 2-amino-4-hydroxy-6-hydroxymethyl-7,8-dihydropteridine diphosphate and 4-aminobenzoate: step 2/2.</text>
</comment>
<evidence type="ECO:0000256" key="20">
    <source>
        <dbReference type="ARBA" id="ARBA00047808"/>
    </source>
</evidence>
<comment type="caution">
    <text evidence="26">The sequence shown here is derived from an EMBL/GenBank/DDBJ whole genome shotgun (WGS) entry which is preliminary data.</text>
</comment>
<dbReference type="GO" id="GO:0046872">
    <property type="term" value="F:metal ion binding"/>
    <property type="evidence" value="ECO:0007669"/>
    <property type="project" value="UniProtKB-KW"/>
</dbReference>
<feature type="domain" description="Mur ligase central" evidence="25">
    <location>
        <begin position="52"/>
        <end position="265"/>
    </location>
</feature>
<accession>A0A2U1CJS2</accession>
<dbReference type="GO" id="GO:0005524">
    <property type="term" value="F:ATP binding"/>
    <property type="evidence" value="ECO:0007669"/>
    <property type="project" value="UniProtKB-KW"/>
</dbReference>
<comment type="catalytic activity">
    <reaction evidence="22">
        <text>7,8-dihydropteroate + L-glutamate + ATP = 7,8-dihydrofolate + ADP + phosphate + H(+)</text>
        <dbReference type="Rhea" id="RHEA:23584"/>
        <dbReference type="ChEBI" id="CHEBI:15378"/>
        <dbReference type="ChEBI" id="CHEBI:17839"/>
        <dbReference type="ChEBI" id="CHEBI:29985"/>
        <dbReference type="ChEBI" id="CHEBI:30616"/>
        <dbReference type="ChEBI" id="CHEBI:43474"/>
        <dbReference type="ChEBI" id="CHEBI:57451"/>
        <dbReference type="ChEBI" id="CHEBI:456216"/>
        <dbReference type="EC" id="6.3.2.12"/>
    </reaction>
</comment>
<evidence type="ECO:0000256" key="3">
    <source>
        <dbReference type="ARBA" id="ARBA00004799"/>
    </source>
</evidence>
<dbReference type="NCBIfam" id="NF008101">
    <property type="entry name" value="PRK10846.1"/>
    <property type="match status" value="1"/>
</dbReference>
<evidence type="ECO:0000256" key="13">
    <source>
        <dbReference type="ARBA" id="ARBA00022840"/>
    </source>
</evidence>
<dbReference type="InterPro" id="IPR004101">
    <property type="entry name" value="Mur_ligase_C"/>
</dbReference>
<comment type="catalytic activity">
    <reaction evidence="21">
        <text>(6R)-5,10-methylenetetrahydrofolyl-(gamma-L-Glu)(n) + L-glutamate + ATP = (6R)-5,10-methylenetetrahydrofolyl-(gamma-L-Glu)(n+1) + ADP + phosphate + H(+)</text>
        <dbReference type="Rhea" id="RHEA:51912"/>
        <dbReference type="Rhea" id="RHEA-COMP:13257"/>
        <dbReference type="Rhea" id="RHEA-COMP:13258"/>
        <dbReference type="ChEBI" id="CHEBI:15378"/>
        <dbReference type="ChEBI" id="CHEBI:29985"/>
        <dbReference type="ChEBI" id="CHEBI:30616"/>
        <dbReference type="ChEBI" id="CHEBI:43474"/>
        <dbReference type="ChEBI" id="CHEBI:136572"/>
        <dbReference type="ChEBI" id="CHEBI:456216"/>
        <dbReference type="EC" id="6.3.2.17"/>
    </reaction>
</comment>
<evidence type="ECO:0000256" key="7">
    <source>
        <dbReference type="ARBA" id="ARBA00013023"/>
    </source>
</evidence>
<evidence type="ECO:0000256" key="1">
    <source>
        <dbReference type="ARBA" id="ARBA00001946"/>
    </source>
</evidence>
<dbReference type="GO" id="GO:0008841">
    <property type="term" value="F:dihydrofolate synthase activity"/>
    <property type="evidence" value="ECO:0007669"/>
    <property type="project" value="UniProtKB-EC"/>
</dbReference>
<evidence type="ECO:0000256" key="4">
    <source>
        <dbReference type="ARBA" id="ARBA00005150"/>
    </source>
</evidence>
<dbReference type="InterPro" id="IPR001645">
    <property type="entry name" value="Folylpolyglutamate_synth"/>
</dbReference>
<proteinExistence type="inferred from homology"/>
<comment type="catalytic activity">
    <reaction evidence="19">
        <text>(6S)-5,6,7,8-tetrahydrofolyl-(gamma-L-Glu)(n) + L-glutamate + ATP = (6S)-5,6,7,8-tetrahydrofolyl-(gamma-L-Glu)(n+1) + ADP + phosphate + H(+)</text>
        <dbReference type="Rhea" id="RHEA:10580"/>
        <dbReference type="Rhea" id="RHEA-COMP:14738"/>
        <dbReference type="Rhea" id="RHEA-COMP:14740"/>
        <dbReference type="ChEBI" id="CHEBI:15378"/>
        <dbReference type="ChEBI" id="CHEBI:29985"/>
        <dbReference type="ChEBI" id="CHEBI:30616"/>
        <dbReference type="ChEBI" id="CHEBI:43474"/>
        <dbReference type="ChEBI" id="CHEBI:141005"/>
        <dbReference type="ChEBI" id="CHEBI:456216"/>
        <dbReference type="EC" id="6.3.2.17"/>
    </reaction>
</comment>
<name>A0A2U1CJS2_9BURK</name>
<dbReference type="InterPro" id="IPR036615">
    <property type="entry name" value="Mur_ligase_C_dom_sf"/>
</dbReference>
<evidence type="ECO:0000256" key="11">
    <source>
        <dbReference type="ARBA" id="ARBA00022723"/>
    </source>
</evidence>
<comment type="pathway">
    <text evidence="4">Cofactor biosynthesis; tetrahydrofolylpolyglutamate biosynthesis.</text>
</comment>
<comment type="function">
    <text evidence="2">Functions in two distinct reactions of the de novo folate biosynthetic pathway. Catalyzes the addition of a glutamate residue to dihydropteroate (7,8-dihydropteroate or H2Pte) to form dihydrofolate (7,8-dihydrofolate monoglutamate or H2Pte-Glu). Also catalyzes successive additions of L-glutamate to tetrahydrofolate or 10-formyltetrahydrofolate or 5,10-methylenetetrahydrofolate, leading to folylpolyglutamate derivatives.</text>
</comment>
<dbReference type="GO" id="GO:0005737">
    <property type="term" value="C:cytoplasm"/>
    <property type="evidence" value="ECO:0007669"/>
    <property type="project" value="TreeGrafter"/>
</dbReference>
<gene>
    <name evidence="26" type="ORF">C7440_2806</name>
</gene>
<dbReference type="PIRSF" id="PIRSF001563">
    <property type="entry name" value="Folylpolyglu_synth"/>
    <property type="match status" value="1"/>
</dbReference>
<evidence type="ECO:0000256" key="23">
    <source>
        <dbReference type="PIRNR" id="PIRNR001563"/>
    </source>
</evidence>
<comment type="similarity">
    <text evidence="5 23">Belongs to the folylpolyglutamate synthase family.</text>
</comment>
<evidence type="ECO:0000256" key="5">
    <source>
        <dbReference type="ARBA" id="ARBA00008276"/>
    </source>
</evidence>
<evidence type="ECO:0000259" key="25">
    <source>
        <dbReference type="Pfam" id="PF08245"/>
    </source>
</evidence>
<evidence type="ECO:0000256" key="21">
    <source>
        <dbReference type="ARBA" id="ARBA00049035"/>
    </source>
</evidence>
<evidence type="ECO:0000313" key="26">
    <source>
        <dbReference type="EMBL" id="PVY61256.1"/>
    </source>
</evidence>
<reference evidence="26 27" key="1">
    <citation type="submission" date="2018-04" db="EMBL/GenBank/DDBJ databases">
        <title>Genomic Encyclopedia of Type Strains, Phase IV (KMG-IV): sequencing the most valuable type-strain genomes for metagenomic binning, comparative biology and taxonomic classification.</title>
        <authorList>
            <person name="Goeker M."/>
        </authorList>
    </citation>
    <scope>NUCLEOTIDE SEQUENCE [LARGE SCALE GENOMIC DNA]</scope>
    <source>
        <strain evidence="26 27">DSM 10065</strain>
    </source>
</reference>
<dbReference type="SUPFAM" id="SSF53623">
    <property type="entry name" value="MurD-like peptide ligases, catalytic domain"/>
    <property type="match status" value="1"/>
</dbReference>
<dbReference type="PANTHER" id="PTHR11136">
    <property type="entry name" value="FOLYLPOLYGLUTAMATE SYNTHASE-RELATED"/>
    <property type="match status" value="1"/>
</dbReference>
<sequence length="433" mass="46659">MSSIQPGANASLDQWLAHLETLHPKAIDMGLDRIRTVAQRLELELPFVKIVVAGTNGKGSTCAMLEAILLSAGYRVGLYTSPHLVHFNERIRVNGENAGDEQIIAQFERIEAARGEISLSYFEFATLAALLLFDAGRLDVAVLEVGMGGRLDAVNIVDADCAIVTSVDIDHTEWLGDTREKIGLEKAHVFRAGRPAICADPQPPASIAGYAEQAGADLWQFGKDFNYSGDRQQWAYGGRNQRRNGLAYPALRGANQLINASAALAAIESLRDKLAVPQQAVRVGLLQVSLPGRMQILPGKPAIVLDVAHNPHAAAALAQNLAGMAYYPYTHAVVGMLRDKDAKAVLAKLAPRVDHWYCATLDGPRGSTGEELAEIVRGVLPDNPDETITVSSFDNPVQAFAKARELAAEDDRILVFGSFSTVGPILQELGRTV</sequence>
<keyword evidence="15" id="KW-0289">Folate biosynthesis</keyword>
<keyword evidence="12 23" id="KW-0547">Nucleotide-binding</keyword>
<dbReference type="EMBL" id="QEKO01000004">
    <property type="protein sequence ID" value="PVY61256.1"/>
    <property type="molecule type" value="Genomic_DNA"/>
</dbReference>
<evidence type="ECO:0000259" key="24">
    <source>
        <dbReference type="Pfam" id="PF02875"/>
    </source>
</evidence>
<keyword evidence="13 23" id="KW-0067">ATP-binding</keyword>
<evidence type="ECO:0000256" key="16">
    <source>
        <dbReference type="ARBA" id="ARBA00030048"/>
    </source>
</evidence>
<evidence type="ECO:0000256" key="2">
    <source>
        <dbReference type="ARBA" id="ARBA00002714"/>
    </source>
</evidence>
<dbReference type="Pfam" id="PF08245">
    <property type="entry name" value="Mur_ligase_M"/>
    <property type="match status" value="1"/>
</dbReference>
<dbReference type="SUPFAM" id="SSF53244">
    <property type="entry name" value="MurD-like peptide ligases, peptide-binding domain"/>
    <property type="match status" value="1"/>
</dbReference>
<organism evidence="26 27">
    <name type="scientific">Pusillimonas noertemannii</name>
    <dbReference type="NCBI Taxonomy" id="305977"/>
    <lineage>
        <taxon>Bacteria</taxon>
        <taxon>Pseudomonadati</taxon>
        <taxon>Pseudomonadota</taxon>
        <taxon>Betaproteobacteria</taxon>
        <taxon>Burkholderiales</taxon>
        <taxon>Alcaligenaceae</taxon>
        <taxon>Pusillimonas</taxon>
    </lineage>
</organism>
<evidence type="ECO:0000313" key="27">
    <source>
        <dbReference type="Proteomes" id="UP000246145"/>
    </source>
</evidence>
<protein>
    <recommendedName>
        <fullName evidence="9">Dihydrofolate synthase/folylpolyglutamate synthase</fullName>
        <ecNumber evidence="7">6.3.2.12</ecNumber>
        <ecNumber evidence="8">6.3.2.17</ecNumber>
    </recommendedName>
    <alternativeName>
        <fullName evidence="18">Folylpoly-gamma-glutamate synthetase-dihydrofolate synthetase</fullName>
    </alternativeName>
    <alternativeName>
        <fullName evidence="16">Folylpolyglutamate synthetase</fullName>
    </alternativeName>
    <alternativeName>
        <fullName evidence="17">Tetrahydrofolylpolyglutamate synthase</fullName>
    </alternativeName>
</protein>
<evidence type="ECO:0000256" key="9">
    <source>
        <dbReference type="ARBA" id="ARBA00019357"/>
    </source>
</evidence>
<keyword evidence="10 23" id="KW-0436">Ligase</keyword>
<evidence type="ECO:0000256" key="10">
    <source>
        <dbReference type="ARBA" id="ARBA00022598"/>
    </source>
</evidence>
<evidence type="ECO:0000256" key="17">
    <source>
        <dbReference type="ARBA" id="ARBA00030592"/>
    </source>
</evidence>
<dbReference type="GO" id="GO:0004326">
    <property type="term" value="F:tetrahydrofolylpolyglutamate synthase activity"/>
    <property type="evidence" value="ECO:0007669"/>
    <property type="project" value="UniProtKB-EC"/>
</dbReference>
<evidence type="ECO:0000256" key="22">
    <source>
        <dbReference type="ARBA" id="ARBA00049161"/>
    </source>
</evidence>
<dbReference type="Gene3D" id="3.90.190.20">
    <property type="entry name" value="Mur ligase, C-terminal domain"/>
    <property type="match status" value="1"/>
</dbReference>
<evidence type="ECO:0000256" key="12">
    <source>
        <dbReference type="ARBA" id="ARBA00022741"/>
    </source>
</evidence>
<dbReference type="EC" id="6.3.2.17" evidence="8"/>
<comment type="cofactor">
    <cofactor evidence="1">
        <name>Mg(2+)</name>
        <dbReference type="ChEBI" id="CHEBI:18420"/>
    </cofactor>
</comment>
<dbReference type="UniPathway" id="UPA00077">
    <property type="reaction ID" value="UER00157"/>
</dbReference>
<dbReference type="GO" id="GO:0046656">
    <property type="term" value="P:folic acid biosynthetic process"/>
    <property type="evidence" value="ECO:0007669"/>
    <property type="project" value="UniProtKB-KW"/>
</dbReference>
<dbReference type="AlphaFoldDB" id="A0A2U1CJS2"/>
<dbReference type="Pfam" id="PF02875">
    <property type="entry name" value="Mur_ligase_C"/>
    <property type="match status" value="1"/>
</dbReference>
<comment type="catalytic activity">
    <reaction evidence="20">
        <text>10-formyltetrahydrofolyl-(gamma-L-Glu)(n) + L-glutamate + ATP = 10-formyltetrahydrofolyl-(gamma-L-Glu)(n+1) + ADP + phosphate + H(+)</text>
        <dbReference type="Rhea" id="RHEA:51904"/>
        <dbReference type="Rhea" id="RHEA-COMP:13088"/>
        <dbReference type="Rhea" id="RHEA-COMP:14300"/>
        <dbReference type="ChEBI" id="CHEBI:15378"/>
        <dbReference type="ChEBI" id="CHEBI:29985"/>
        <dbReference type="ChEBI" id="CHEBI:30616"/>
        <dbReference type="ChEBI" id="CHEBI:43474"/>
        <dbReference type="ChEBI" id="CHEBI:134413"/>
        <dbReference type="ChEBI" id="CHEBI:456216"/>
        <dbReference type="EC" id="6.3.2.17"/>
    </reaction>
</comment>
<keyword evidence="14" id="KW-0460">Magnesium</keyword>
<dbReference type="FunFam" id="3.40.1190.10:FF:000004">
    <property type="entry name" value="Dihydrofolate synthase/folylpolyglutamate synthase"/>
    <property type="match status" value="1"/>
</dbReference>
<dbReference type="RefSeq" id="WP_116518995.1">
    <property type="nucleotide sequence ID" value="NZ_JACCEX010000004.1"/>
</dbReference>
<evidence type="ECO:0000256" key="6">
    <source>
        <dbReference type="ARBA" id="ARBA00011245"/>
    </source>
</evidence>
<evidence type="ECO:0000256" key="14">
    <source>
        <dbReference type="ARBA" id="ARBA00022842"/>
    </source>
</evidence>
<evidence type="ECO:0000256" key="19">
    <source>
        <dbReference type="ARBA" id="ARBA00047493"/>
    </source>
</evidence>
<dbReference type="PANTHER" id="PTHR11136:SF0">
    <property type="entry name" value="DIHYDROFOLATE SYNTHETASE-RELATED"/>
    <property type="match status" value="1"/>
</dbReference>
<evidence type="ECO:0000256" key="15">
    <source>
        <dbReference type="ARBA" id="ARBA00022909"/>
    </source>
</evidence>
<dbReference type="EC" id="6.3.2.12" evidence="7"/>
<keyword evidence="11" id="KW-0479">Metal-binding</keyword>
<dbReference type="InterPro" id="IPR036565">
    <property type="entry name" value="Mur-like_cat_sf"/>
</dbReference>
<evidence type="ECO:0000256" key="18">
    <source>
        <dbReference type="ARBA" id="ARBA00032510"/>
    </source>
</evidence>